<evidence type="ECO:0000313" key="1">
    <source>
        <dbReference type="EMBL" id="AEV68141.1"/>
    </source>
</evidence>
<dbReference type="CDD" id="cd02440">
    <property type="entry name" value="AdoMet_MTases"/>
    <property type="match status" value="1"/>
</dbReference>
<keyword evidence="2" id="KW-1185">Reference proteome</keyword>
<dbReference type="GO" id="GO:0032259">
    <property type="term" value="P:methylation"/>
    <property type="evidence" value="ECO:0007669"/>
    <property type="project" value="UniProtKB-KW"/>
</dbReference>
<proteinExistence type="predicted"/>
<evidence type="ECO:0000313" key="2">
    <source>
        <dbReference type="Proteomes" id="UP000005435"/>
    </source>
</evidence>
<dbReference type="KEGG" id="ccl:Clocl_1494"/>
<reference evidence="1 2" key="2">
    <citation type="journal article" date="2012" name="Stand. Genomic Sci.">
        <title>Complete Genome Sequence of Clostridium clariflavum DSM 19732.</title>
        <authorList>
            <person name="Izquierdo J.A."/>
            <person name="Goodwin L."/>
            <person name="Davenport K.W."/>
            <person name="Teshima H."/>
            <person name="Bruce D."/>
            <person name="Detter C."/>
            <person name="Tapia R."/>
            <person name="Han S."/>
            <person name="Land M."/>
            <person name="Hauser L."/>
            <person name="Jeffries C.D."/>
            <person name="Han J."/>
            <person name="Pitluck S."/>
            <person name="Nolan M."/>
            <person name="Chen A."/>
            <person name="Huntemann M."/>
            <person name="Mavromatis K."/>
            <person name="Mikhailova N."/>
            <person name="Liolios K."/>
            <person name="Woyke T."/>
            <person name="Lynd L.R."/>
        </authorList>
    </citation>
    <scope>NUCLEOTIDE SEQUENCE [LARGE SCALE GENOMIC DNA]</scope>
    <source>
        <strain evidence="2">DSM 19732 / NBRC 101661 / EBR45</strain>
    </source>
</reference>
<dbReference type="OrthoDB" id="9792989at2"/>
<dbReference type="STRING" id="720554.Clocl_1494"/>
<dbReference type="EMBL" id="CP003065">
    <property type="protein sequence ID" value="AEV68141.1"/>
    <property type="molecule type" value="Genomic_DNA"/>
</dbReference>
<dbReference type="InterPro" id="IPR029063">
    <property type="entry name" value="SAM-dependent_MTases_sf"/>
</dbReference>
<organism evidence="1 2">
    <name type="scientific">Acetivibrio clariflavus (strain DSM 19732 / NBRC 101661 / EBR45)</name>
    <name type="common">Clostridium clariflavum</name>
    <dbReference type="NCBI Taxonomy" id="720554"/>
    <lineage>
        <taxon>Bacteria</taxon>
        <taxon>Bacillati</taxon>
        <taxon>Bacillota</taxon>
        <taxon>Clostridia</taxon>
        <taxon>Eubacteriales</taxon>
        <taxon>Oscillospiraceae</taxon>
        <taxon>Acetivibrio</taxon>
    </lineage>
</organism>
<dbReference type="AlphaFoldDB" id="G8M223"/>
<dbReference type="PANTHER" id="PTHR35276">
    <property type="entry name" value="S-ADENOSYL-L-METHIONINE-DEPENDENT METHYLTRANSFERASES SUPERFAMILY PROTEIN"/>
    <property type="match status" value="1"/>
</dbReference>
<dbReference type="Gene3D" id="3.40.50.150">
    <property type="entry name" value="Vaccinia Virus protein VP39"/>
    <property type="match status" value="1"/>
</dbReference>
<dbReference type="InterPro" id="IPR010719">
    <property type="entry name" value="MnmM_MeTrfase"/>
</dbReference>
<dbReference type="SUPFAM" id="SSF53335">
    <property type="entry name" value="S-adenosyl-L-methionine-dependent methyltransferases"/>
    <property type="match status" value="1"/>
</dbReference>
<dbReference type="RefSeq" id="WP_014254753.1">
    <property type="nucleotide sequence ID" value="NC_016627.1"/>
</dbReference>
<dbReference type="Pfam" id="PF06962">
    <property type="entry name" value="rRNA_methylase"/>
    <property type="match status" value="1"/>
</dbReference>
<gene>
    <name evidence="1" type="ordered locus">Clocl_1494</name>
</gene>
<sequence>MPKIANSLTQSHQYIERFVEPGDIVIDATAGNGNDTVFLAKLVGENGKVFAFDIQKVAIERTREKLLKIGLMDRVELINDGHENLDKYIQNSVKAVMFNLGYLPGGDHKIGTKAETTICAIEKAMELLVAGGLISIVVYHGGDSGFEEKNRVMEYLYNIDPKKYTVMKTEFINQPNCPPILVCIEKIG</sequence>
<keyword evidence="1" id="KW-0489">Methyltransferase</keyword>
<name>G8M223_ACECE</name>
<keyword evidence="1" id="KW-0808">Transferase</keyword>
<dbReference type="eggNOG" id="COG2519">
    <property type="taxonomic scope" value="Bacteria"/>
</dbReference>
<dbReference type="HOGENOM" id="CLU_079190_1_0_9"/>
<protein>
    <submittedName>
        <fullName evidence="1">Putative rRNA methylase</fullName>
    </submittedName>
</protein>
<dbReference type="Proteomes" id="UP000005435">
    <property type="component" value="Chromosome"/>
</dbReference>
<reference evidence="2" key="1">
    <citation type="submission" date="2011-12" db="EMBL/GenBank/DDBJ databases">
        <title>Complete sequence of Clostridium clariflavum DSM 19732.</title>
        <authorList>
            <consortium name="US DOE Joint Genome Institute"/>
            <person name="Lucas S."/>
            <person name="Han J."/>
            <person name="Lapidus A."/>
            <person name="Cheng J.-F."/>
            <person name="Goodwin L."/>
            <person name="Pitluck S."/>
            <person name="Peters L."/>
            <person name="Teshima H."/>
            <person name="Detter J.C."/>
            <person name="Han C."/>
            <person name="Tapia R."/>
            <person name="Land M."/>
            <person name="Hauser L."/>
            <person name="Kyrpides N."/>
            <person name="Ivanova N."/>
            <person name="Pagani I."/>
            <person name="Kitzmiller T."/>
            <person name="Lynd L."/>
            <person name="Izquierdo J."/>
            <person name="Woyke T."/>
        </authorList>
    </citation>
    <scope>NUCLEOTIDE SEQUENCE [LARGE SCALE GENOMIC DNA]</scope>
    <source>
        <strain evidence="2">DSM 19732 / NBRC 101661 / EBR45</strain>
    </source>
</reference>
<accession>G8M223</accession>
<dbReference type="GO" id="GO:0008168">
    <property type="term" value="F:methyltransferase activity"/>
    <property type="evidence" value="ECO:0007669"/>
    <property type="project" value="UniProtKB-KW"/>
</dbReference>
<dbReference type="PANTHER" id="PTHR35276:SF1">
    <property type="entry name" value="TRNA (MNM(5)S(2)U34)-METHYLTRANSFERASE, CHLOROPLASTIC"/>
    <property type="match status" value="1"/>
</dbReference>